<feature type="transmembrane region" description="Helical" evidence="10">
    <location>
        <begin position="20"/>
        <end position="49"/>
    </location>
</feature>
<accession>A0A1C7P8Q2</accession>
<dbReference type="PATRIC" id="fig|1612624.7.peg.157"/>
<dbReference type="NCBIfam" id="TIGR01726">
    <property type="entry name" value="HEQRo_perm_3TM"/>
    <property type="match status" value="1"/>
</dbReference>
<comment type="similarity">
    <text evidence="3">Belongs to the binding-protein-dependent transport system permease family. HisMQ subfamily.</text>
</comment>
<dbReference type="GO" id="GO:0006865">
    <property type="term" value="P:amino acid transport"/>
    <property type="evidence" value="ECO:0007669"/>
    <property type="project" value="UniProtKB-KW"/>
</dbReference>
<dbReference type="Pfam" id="PF00528">
    <property type="entry name" value="BPD_transp_1"/>
    <property type="match status" value="1"/>
</dbReference>
<evidence type="ECO:0000256" key="5">
    <source>
        <dbReference type="ARBA" id="ARBA00022475"/>
    </source>
</evidence>
<dbReference type="Proteomes" id="UP000093111">
    <property type="component" value="Plasmid pF5.1a"/>
</dbReference>
<evidence type="ECO:0000256" key="6">
    <source>
        <dbReference type="ARBA" id="ARBA00022692"/>
    </source>
</evidence>
<keyword evidence="6 10" id="KW-0812">Transmembrane</keyword>
<evidence type="ECO:0000256" key="3">
    <source>
        <dbReference type="ARBA" id="ARBA00010072"/>
    </source>
</evidence>
<dbReference type="CDD" id="cd06261">
    <property type="entry name" value="TM_PBP2"/>
    <property type="match status" value="1"/>
</dbReference>
<evidence type="ECO:0000313" key="12">
    <source>
        <dbReference type="EMBL" id="OBZ97571.1"/>
    </source>
</evidence>
<dbReference type="InterPro" id="IPR010065">
    <property type="entry name" value="AA_ABC_transptr_permease_3TM"/>
</dbReference>
<dbReference type="AlphaFoldDB" id="A0A1C7P8Q2"/>
<sequence length="221" mass="23788">MNSLIDQFFNLTVMQEALPYLLKGLLITIGLTVVLAPLGMIAGLALALGSNPRNPFLRIVVRSWINVFRAMPPLVLIILAFSALPFIGIHLPAFACVVVALLLNNSSYYCEIFRAGLGSVGPGQLEAARSTGLGTWDAMRFVVLPQATRNVLPDLASNTIEVMKATSLAAIVAVNEMLYVAGTIRSVTYNTSPLTLAAIIYLAILLPAVRLTGRLERKPLL</sequence>
<comment type="caution">
    <text evidence="12">The sequence shown here is derived from an EMBL/GenBank/DDBJ whole genome shotgun (WGS) entry which is preliminary data.</text>
</comment>
<dbReference type="InterPro" id="IPR035906">
    <property type="entry name" value="MetI-like_sf"/>
</dbReference>
<evidence type="ECO:0000259" key="11">
    <source>
        <dbReference type="PROSITE" id="PS50928"/>
    </source>
</evidence>
<keyword evidence="4 10" id="KW-0813">Transport</keyword>
<dbReference type="EMBL" id="LGLV01000001">
    <property type="protein sequence ID" value="OBZ97571.1"/>
    <property type="molecule type" value="Genomic_DNA"/>
</dbReference>
<dbReference type="InterPro" id="IPR043429">
    <property type="entry name" value="ArtM/GltK/GlnP/TcyL/YhdX-like"/>
</dbReference>
<evidence type="ECO:0000256" key="1">
    <source>
        <dbReference type="ARBA" id="ARBA00003159"/>
    </source>
</evidence>
<dbReference type="PROSITE" id="PS50928">
    <property type="entry name" value="ABC_TM1"/>
    <property type="match status" value="1"/>
</dbReference>
<keyword evidence="13" id="KW-1185">Reference proteome</keyword>
<dbReference type="RefSeq" id="WP_068950750.1">
    <property type="nucleotide sequence ID" value="NZ_CM004502.1"/>
</dbReference>
<proteinExistence type="inferred from homology"/>
<evidence type="ECO:0000256" key="9">
    <source>
        <dbReference type="ARBA" id="ARBA00023136"/>
    </source>
</evidence>
<organism evidence="12 13">
    <name type="scientific">Pararhizobium polonicum</name>
    <dbReference type="NCBI Taxonomy" id="1612624"/>
    <lineage>
        <taxon>Bacteria</taxon>
        <taxon>Pseudomonadati</taxon>
        <taxon>Pseudomonadota</taxon>
        <taxon>Alphaproteobacteria</taxon>
        <taxon>Hyphomicrobiales</taxon>
        <taxon>Rhizobiaceae</taxon>
        <taxon>Rhizobium/Agrobacterium group</taxon>
        <taxon>Pararhizobium</taxon>
    </lineage>
</organism>
<keyword evidence="7" id="KW-0029">Amino-acid transport</keyword>
<protein>
    <submittedName>
        <fullName evidence="12">Polar amino acid ABC transporter permease</fullName>
    </submittedName>
</protein>
<keyword evidence="5" id="KW-1003">Cell membrane</keyword>
<keyword evidence="9 10" id="KW-0472">Membrane</keyword>
<comment type="function">
    <text evidence="1">Part of the binding-protein-dependent transport system for glutamine; probably responsible for the translocation of the substrate across the membrane.</text>
</comment>
<dbReference type="InterPro" id="IPR000515">
    <property type="entry name" value="MetI-like"/>
</dbReference>
<evidence type="ECO:0000256" key="2">
    <source>
        <dbReference type="ARBA" id="ARBA00004429"/>
    </source>
</evidence>
<dbReference type="PANTHER" id="PTHR30614">
    <property type="entry name" value="MEMBRANE COMPONENT OF AMINO ACID ABC TRANSPORTER"/>
    <property type="match status" value="1"/>
</dbReference>
<dbReference type="OrthoDB" id="7190458at2"/>
<geneLocation type="plasmid" evidence="13">
    <name>pf5.1a</name>
</geneLocation>
<dbReference type="Gene3D" id="1.10.3720.10">
    <property type="entry name" value="MetI-like"/>
    <property type="match status" value="1"/>
</dbReference>
<feature type="transmembrane region" description="Helical" evidence="10">
    <location>
        <begin position="194"/>
        <end position="213"/>
    </location>
</feature>
<evidence type="ECO:0000256" key="4">
    <source>
        <dbReference type="ARBA" id="ARBA00022448"/>
    </source>
</evidence>
<name>A0A1C7P8Q2_9HYPH</name>
<evidence type="ECO:0000256" key="8">
    <source>
        <dbReference type="ARBA" id="ARBA00022989"/>
    </source>
</evidence>
<keyword evidence="12" id="KW-0614">Plasmid</keyword>
<dbReference type="SUPFAM" id="SSF161098">
    <property type="entry name" value="MetI-like"/>
    <property type="match status" value="1"/>
</dbReference>
<dbReference type="GO" id="GO:0043190">
    <property type="term" value="C:ATP-binding cassette (ABC) transporter complex"/>
    <property type="evidence" value="ECO:0007669"/>
    <property type="project" value="InterPro"/>
</dbReference>
<feature type="transmembrane region" description="Helical" evidence="10">
    <location>
        <begin position="70"/>
        <end position="103"/>
    </location>
</feature>
<dbReference type="GO" id="GO:0022857">
    <property type="term" value="F:transmembrane transporter activity"/>
    <property type="evidence" value="ECO:0007669"/>
    <property type="project" value="InterPro"/>
</dbReference>
<feature type="domain" description="ABC transmembrane type-1" evidence="11">
    <location>
        <begin position="21"/>
        <end position="212"/>
    </location>
</feature>
<evidence type="ECO:0000256" key="10">
    <source>
        <dbReference type="RuleBase" id="RU363032"/>
    </source>
</evidence>
<reference evidence="12 13" key="1">
    <citation type="journal article" date="2016" name="Syst. Appl. Microbiol.">
        <title>Pararhizobium polonicum sp. nov. isolated from tumors on stone fruit rootstocks.</title>
        <authorList>
            <person name="Pulawska J."/>
            <person name="Kuzmanovic N."/>
            <person name="Willems A."/>
            <person name="Pothier J.F."/>
        </authorList>
    </citation>
    <scope>NUCLEOTIDE SEQUENCE [LARGE SCALE GENOMIC DNA]</scope>
    <source>
        <strain evidence="12 13">F5.1</strain>
        <plasmid evidence="12">pF5.1a</plasmid>
    </source>
</reference>
<evidence type="ECO:0000256" key="7">
    <source>
        <dbReference type="ARBA" id="ARBA00022970"/>
    </source>
</evidence>
<dbReference type="PANTHER" id="PTHR30614:SF20">
    <property type="entry name" value="GLUTAMINE TRANSPORT SYSTEM PERMEASE PROTEIN GLNP"/>
    <property type="match status" value="1"/>
</dbReference>
<keyword evidence="8 10" id="KW-1133">Transmembrane helix</keyword>
<comment type="subcellular location">
    <subcellularLocation>
        <location evidence="2">Cell inner membrane</location>
        <topology evidence="2">Multi-pass membrane protein</topology>
    </subcellularLocation>
    <subcellularLocation>
        <location evidence="10">Cell membrane</location>
        <topology evidence="10">Multi-pass membrane protein</topology>
    </subcellularLocation>
</comment>
<gene>
    <name evidence="12" type="ORF">ADU59_00740</name>
</gene>
<evidence type="ECO:0000313" key="13">
    <source>
        <dbReference type="Proteomes" id="UP000093111"/>
    </source>
</evidence>